<feature type="transmembrane region" description="Helical" evidence="6">
    <location>
        <begin position="64"/>
        <end position="83"/>
    </location>
</feature>
<dbReference type="InterPro" id="IPR050189">
    <property type="entry name" value="MFS_Efflux_Transporters"/>
</dbReference>
<dbReference type="HOGENOM" id="CLU_001265_10_6_6"/>
<evidence type="ECO:0000313" key="8">
    <source>
        <dbReference type="EMBL" id="AFJ01924.1"/>
    </source>
</evidence>
<evidence type="ECO:0000256" key="6">
    <source>
        <dbReference type="SAM" id="Phobius"/>
    </source>
</evidence>
<feature type="transmembrane region" description="Helical" evidence="6">
    <location>
        <begin position="95"/>
        <end position="113"/>
    </location>
</feature>
<evidence type="ECO:0000256" key="4">
    <source>
        <dbReference type="ARBA" id="ARBA00022989"/>
    </source>
</evidence>
<reference evidence="8 9" key="1">
    <citation type="journal article" date="2012" name="J. Bacteriol.">
        <title>Complete genome sequences of Methylophaga sp. strain JAM1 and Methylophaga sp. strain JAM7.</title>
        <authorList>
            <person name="Villeneuve C."/>
            <person name="Martineau C."/>
            <person name="Mauffrey F."/>
            <person name="Villemur R."/>
        </authorList>
    </citation>
    <scope>NUCLEOTIDE SEQUENCE [LARGE SCALE GENOMIC DNA]</scope>
    <source>
        <strain evidence="8 9">JAM7</strain>
    </source>
</reference>
<evidence type="ECO:0000259" key="7">
    <source>
        <dbReference type="PROSITE" id="PS50850"/>
    </source>
</evidence>
<dbReference type="eggNOG" id="COG2814">
    <property type="taxonomic scope" value="Bacteria"/>
</dbReference>
<gene>
    <name evidence="8" type="ordered locus">Q7C_753</name>
</gene>
<keyword evidence="4 6" id="KW-1133">Transmembrane helix</keyword>
<evidence type="ECO:0000256" key="2">
    <source>
        <dbReference type="ARBA" id="ARBA00022475"/>
    </source>
</evidence>
<accession>I1YG81</accession>
<dbReference type="CDD" id="cd17473">
    <property type="entry name" value="MFS_arabinose_efflux_permease_like"/>
    <property type="match status" value="1"/>
</dbReference>
<evidence type="ECO:0000256" key="5">
    <source>
        <dbReference type="ARBA" id="ARBA00023136"/>
    </source>
</evidence>
<feature type="transmembrane region" description="Helical" evidence="6">
    <location>
        <begin position="351"/>
        <end position="372"/>
    </location>
</feature>
<evidence type="ECO:0000313" key="9">
    <source>
        <dbReference type="Proteomes" id="UP000009145"/>
    </source>
</evidence>
<feature type="transmembrane region" description="Helical" evidence="6">
    <location>
        <begin position="229"/>
        <end position="252"/>
    </location>
</feature>
<feature type="transmembrane region" description="Helical" evidence="6">
    <location>
        <begin position="184"/>
        <end position="201"/>
    </location>
</feature>
<keyword evidence="9" id="KW-1185">Reference proteome</keyword>
<dbReference type="RefSeq" id="WP_014703345.1">
    <property type="nucleotide sequence ID" value="NC_017856.1"/>
</dbReference>
<dbReference type="SUPFAM" id="SSF103473">
    <property type="entry name" value="MFS general substrate transporter"/>
    <property type="match status" value="1"/>
</dbReference>
<keyword evidence="3 6" id="KW-0812">Transmembrane</keyword>
<feature type="transmembrane region" description="Helical" evidence="6">
    <location>
        <begin position="315"/>
        <end position="339"/>
    </location>
</feature>
<dbReference type="InterPro" id="IPR036259">
    <property type="entry name" value="MFS_trans_sf"/>
</dbReference>
<evidence type="ECO:0000256" key="3">
    <source>
        <dbReference type="ARBA" id="ARBA00022692"/>
    </source>
</evidence>
<dbReference type="InterPro" id="IPR011701">
    <property type="entry name" value="MFS"/>
</dbReference>
<dbReference type="GO" id="GO:0005886">
    <property type="term" value="C:plasma membrane"/>
    <property type="evidence" value="ECO:0007669"/>
    <property type="project" value="UniProtKB-SubCell"/>
</dbReference>
<sequence length="402" mass="43536">MQNIISLIQLDERSRTETAMDKTPSLSSSAIMTLLCIASLTIMVGAVIAPGLPQIAAALNVAAHPGWLMTLPALGAILFAPLAGRIIDSVGAYRSLTVGLFCYGLLGVMLIWLHSPGWIYTDRLMLGGMTVMVMAATTMLISQWFSGEARLAMIAKQGMAIEIGGVVFLFLGGVFASLHWALPLSIYLFAWLFLVMLRQYVPSHHPAINESDDKTLTALEQAADMPLRLIFFITGLSMLIFFSTVVVLPVTLAADGYSEAEVGYLLAFSSFIAMLSAYCMPLLALRLGETRLLMLAFVFYGAAHCLFWQSNATGLLIMAAIGNGIGFGFSIPLLNHMTVMRSASKARGKNLSYYAMAVFSGQLMTSFVTLLPDYQSRAFMVTTTLACLTGAGLLVYLRQQAR</sequence>
<dbReference type="Pfam" id="PF07690">
    <property type="entry name" value="MFS_1"/>
    <property type="match status" value="1"/>
</dbReference>
<dbReference type="PANTHER" id="PTHR43124:SF3">
    <property type="entry name" value="CHLORAMPHENICOL EFFLUX PUMP RV0191"/>
    <property type="match status" value="1"/>
</dbReference>
<evidence type="ECO:0000256" key="1">
    <source>
        <dbReference type="ARBA" id="ARBA00004651"/>
    </source>
</evidence>
<dbReference type="Proteomes" id="UP000009145">
    <property type="component" value="Chromosome"/>
</dbReference>
<feature type="transmembrane region" description="Helical" evidence="6">
    <location>
        <begin position="158"/>
        <end position="178"/>
    </location>
</feature>
<dbReference type="Gene3D" id="1.20.1250.20">
    <property type="entry name" value="MFS general substrate transporter like domains"/>
    <property type="match status" value="1"/>
</dbReference>
<keyword evidence="2" id="KW-1003">Cell membrane</keyword>
<dbReference type="AlphaFoldDB" id="I1YG81"/>
<proteinExistence type="predicted"/>
<protein>
    <submittedName>
        <fullName evidence="8">Major facilitator superfamily MFS_1</fullName>
    </submittedName>
</protein>
<dbReference type="PATRIC" id="fig|754477.3.peg.744"/>
<name>I1YG81_METFJ</name>
<feature type="transmembrane region" description="Helical" evidence="6">
    <location>
        <begin position="378"/>
        <end position="397"/>
    </location>
</feature>
<dbReference type="GO" id="GO:0022857">
    <property type="term" value="F:transmembrane transporter activity"/>
    <property type="evidence" value="ECO:0007669"/>
    <property type="project" value="InterPro"/>
</dbReference>
<dbReference type="InterPro" id="IPR020846">
    <property type="entry name" value="MFS_dom"/>
</dbReference>
<feature type="transmembrane region" description="Helical" evidence="6">
    <location>
        <begin position="292"/>
        <end position="309"/>
    </location>
</feature>
<dbReference type="PROSITE" id="PS50850">
    <property type="entry name" value="MFS"/>
    <property type="match status" value="1"/>
</dbReference>
<dbReference type="KEGG" id="mec:Q7C_753"/>
<dbReference type="PANTHER" id="PTHR43124">
    <property type="entry name" value="PURINE EFFLUX PUMP PBUE"/>
    <property type="match status" value="1"/>
</dbReference>
<feature type="transmembrane region" description="Helical" evidence="6">
    <location>
        <begin position="30"/>
        <end position="52"/>
    </location>
</feature>
<organism evidence="8 9">
    <name type="scientific">Methylophaga frappieri (strain ATCC BAA-2434 / DSM 25690 / JAM7)</name>
    <dbReference type="NCBI Taxonomy" id="754477"/>
    <lineage>
        <taxon>Bacteria</taxon>
        <taxon>Pseudomonadati</taxon>
        <taxon>Pseudomonadota</taxon>
        <taxon>Gammaproteobacteria</taxon>
        <taxon>Thiotrichales</taxon>
        <taxon>Piscirickettsiaceae</taxon>
        <taxon>Methylophaga</taxon>
    </lineage>
</organism>
<comment type="subcellular location">
    <subcellularLocation>
        <location evidence="1">Cell membrane</location>
        <topology evidence="1">Multi-pass membrane protein</topology>
    </subcellularLocation>
</comment>
<dbReference type="STRING" id="754477.Q7C_753"/>
<dbReference type="EMBL" id="CP003380">
    <property type="protein sequence ID" value="AFJ01924.1"/>
    <property type="molecule type" value="Genomic_DNA"/>
</dbReference>
<keyword evidence="5 6" id="KW-0472">Membrane</keyword>
<feature type="transmembrane region" description="Helical" evidence="6">
    <location>
        <begin position="264"/>
        <end position="285"/>
    </location>
</feature>
<feature type="transmembrane region" description="Helical" evidence="6">
    <location>
        <begin position="125"/>
        <end position="146"/>
    </location>
</feature>
<feature type="domain" description="Major facilitator superfamily (MFS) profile" evidence="7">
    <location>
        <begin position="25"/>
        <end position="402"/>
    </location>
</feature>